<gene>
    <name evidence="6" type="ORF">ACFQGU_01250</name>
</gene>
<dbReference type="Proteomes" id="UP001596138">
    <property type="component" value="Unassembled WGS sequence"/>
</dbReference>
<name>A0ABW1SVQ4_9ACTN</name>
<dbReference type="InterPro" id="IPR001347">
    <property type="entry name" value="SIS_dom"/>
</dbReference>
<dbReference type="GO" id="GO:0016787">
    <property type="term" value="F:hydrolase activity"/>
    <property type="evidence" value="ECO:0007669"/>
    <property type="project" value="UniProtKB-KW"/>
</dbReference>
<evidence type="ECO:0000256" key="4">
    <source>
        <dbReference type="ARBA" id="ARBA00022737"/>
    </source>
</evidence>
<dbReference type="RefSeq" id="WP_386763531.1">
    <property type="nucleotide sequence ID" value="NZ_JBHSTI010000002.1"/>
</dbReference>
<keyword evidence="7" id="KW-1185">Reference proteome</keyword>
<proteinExistence type="predicted"/>
<dbReference type="PANTHER" id="PTHR10937">
    <property type="entry name" value="GLUCOSAMINE--FRUCTOSE-6-PHOSPHATE AMINOTRANSFERASE, ISOMERIZING"/>
    <property type="match status" value="1"/>
</dbReference>
<dbReference type="PROSITE" id="PS51464">
    <property type="entry name" value="SIS"/>
    <property type="match status" value="1"/>
</dbReference>
<dbReference type="Gene3D" id="3.40.50.10490">
    <property type="entry name" value="Glucose-6-phosphate isomerase like protein, domain 1"/>
    <property type="match status" value="1"/>
</dbReference>
<dbReference type="EMBL" id="JBHSTI010000002">
    <property type="protein sequence ID" value="MFC6236486.1"/>
    <property type="molecule type" value="Genomic_DNA"/>
</dbReference>
<dbReference type="CDD" id="cd05008">
    <property type="entry name" value="SIS_GlmS_GlmD_1"/>
    <property type="match status" value="1"/>
</dbReference>
<dbReference type="SUPFAM" id="SSF53697">
    <property type="entry name" value="SIS domain"/>
    <property type="match status" value="1"/>
</dbReference>
<evidence type="ECO:0000256" key="2">
    <source>
        <dbReference type="ARBA" id="ARBA00012916"/>
    </source>
</evidence>
<dbReference type="EC" id="2.6.1.16" evidence="2"/>
<comment type="caution">
    <text evidence="6">The sequence shown here is derived from an EMBL/GenBank/DDBJ whole genome shotgun (WGS) entry which is preliminary data.</text>
</comment>
<dbReference type="InterPro" id="IPR035466">
    <property type="entry name" value="GlmS/AgaS_SIS"/>
</dbReference>
<protein>
    <recommendedName>
        <fullName evidence="3">Glutamine--fructose-6-phosphate aminotransferase [isomerizing]</fullName>
        <ecNumber evidence="2">2.6.1.16</ecNumber>
    </recommendedName>
</protein>
<evidence type="ECO:0000259" key="5">
    <source>
        <dbReference type="PROSITE" id="PS51464"/>
    </source>
</evidence>
<evidence type="ECO:0000256" key="3">
    <source>
        <dbReference type="ARBA" id="ARBA00016090"/>
    </source>
</evidence>
<sequence>MEPDLFAADLAEKPARLAALADVLAAEDPWTVLPDDARRIVLVGMGSSAFASGVAAARLRARGFDAASELASSDLLTDVREGDVVVAVSAGGGSRETVAAVEHYRDRAPLVLLTNKPESALAQSVSTVVDMRAGAERGGVACRTFQHTLIALLALERHLLGLDRDLSALVRRSADAGADLASRAGDWLPRMHDLLVGPDGTHVVAPVSRLSSAQQSALMLREGPRRVAHAHETGDWSHVDVYLTKTTDYRLLLMPGSRWEDELLRWCAERGSTVVAVGADVDGAAYSLRYAHDDDHDVRLLTEVLVAELLAAALWSPTSSA</sequence>
<dbReference type="InterPro" id="IPR046348">
    <property type="entry name" value="SIS_dom_sf"/>
</dbReference>
<keyword evidence="4" id="KW-0677">Repeat</keyword>
<evidence type="ECO:0000313" key="7">
    <source>
        <dbReference type="Proteomes" id="UP001596138"/>
    </source>
</evidence>
<dbReference type="Pfam" id="PF01380">
    <property type="entry name" value="SIS"/>
    <property type="match status" value="1"/>
</dbReference>
<feature type="domain" description="SIS" evidence="5">
    <location>
        <begin position="30"/>
        <end position="165"/>
    </location>
</feature>
<dbReference type="PANTHER" id="PTHR10937:SF0">
    <property type="entry name" value="GLUTAMINE--FRUCTOSE-6-PHOSPHATE TRANSAMINASE (ISOMERIZING)"/>
    <property type="match status" value="1"/>
</dbReference>
<keyword evidence="6" id="KW-0378">Hydrolase</keyword>
<accession>A0ABW1SVQ4</accession>
<evidence type="ECO:0000256" key="1">
    <source>
        <dbReference type="ARBA" id="ARBA00001031"/>
    </source>
</evidence>
<evidence type="ECO:0000313" key="6">
    <source>
        <dbReference type="EMBL" id="MFC6236486.1"/>
    </source>
</evidence>
<reference evidence="7" key="1">
    <citation type="journal article" date="2019" name="Int. J. Syst. Evol. Microbiol.">
        <title>The Global Catalogue of Microorganisms (GCM) 10K type strain sequencing project: providing services to taxonomists for standard genome sequencing and annotation.</title>
        <authorList>
            <consortium name="The Broad Institute Genomics Platform"/>
            <consortium name="The Broad Institute Genome Sequencing Center for Infectious Disease"/>
            <person name="Wu L."/>
            <person name="Ma J."/>
        </authorList>
    </citation>
    <scope>NUCLEOTIDE SEQUENCE [LARGE SCALE GENOMIC DNA]</scope>
    <source>
        <strain evidence="7">CGMCC 4.7317</strain>
    </source>
</reference>
<comment type="catalytic activity">
    <reaction evidence="1">
        <text>D-fructose 6-phosphate + L-glutamine = D-glucosamine 6-phosphate + L-glutamate</text>
        <dbReference type="Rhea" id="RHEA:13237"/>
        <dbReference type="ChEBI" id="CHEBI:29985"/>
        <dbReference type="ChEBI" id="CHEBI:58359"/>
        <dbReference type="ChEBI" id="CHEBI:58725"/>
        <dbReference type="ChEBI" id="CHEBI:61527"/>
        <dbReference type="EC" id="2.6.1.16"/>
    </reaction>
</comment>
<organism evidence="6 7">
    <name type="scientific">Longivirga aurantiaca</name>
    <dbReference type="NCBI Taxonomy" id="1837743"/>
    <lineage>
        <taxon>Bacteria</taxon>
        <taxon>Bacillati</taxon>
        <taxon>Actinomycetota</taxon>
        <taxon>Actinomycetes</taxon>
        <taxon>Sporichthyales</taxon>
        <taxon>Sporichthyaceae</taxon>
        <taxon>Longivirga</taxon>
    </lineage>
</organism>